<keyword evidence="1" id="KW-0677">Repeat</keyword>
<reference evidence="5 6" key="1">
    <citation type="journal article" date="2009" name="Genome Res.">
        <title>Comparative genomics of protoploid Saccharomycetaceae.</title>
        <authorList>
            <consortium name="The Genolevures Consortium"/>
            <person name="Souciet J.-L."/>
            <person name="Dujon B."/>
            <person name="Gaillardin C."/>
            <person name="Johnston M."/>
            <person name="Baret P.V."/>
            <person name="Cliften P."/>
            <person name="Sherman D.J."/>
            <person name="Weissenbach J."/>
            <person name="Westhof E."/>
            <person name="Wincker P."/>
            <person name="Jubin C."/>
            <person name="Poulain J."/>
            <person name="Barbe V."/>
            <person name="Segurens B."/>
            <person name="Artiguenave F."/>
            <person name="Anthouard V."/>
            <person name="Vacherie B."/>
            <person name="Val M.-E."/>
            <person name="Fulton R.S."/>
            <person name="Minx P."/>
            <person name="Wilson R."/>
            <person name="Durrens P."/>
            <person name="Jean G."/>
            <person name="Marck C."/>
            <person name="Martin T."/>
            <person name="Nikolski M."/>
            <person name="Rolland T."/>
            <person name="Seret M.-L."/>
            <person name="Casaregola S."/>
            <person name="Despons L."/>
            <person name="Fairhead C."/>
            <person name="Fischer G."/>
            <person name="Lafontaine I."/>
            <person name="Leh V."/>
            <person name="Lemaire M."/>
            <person name="de Montigny J."/>
            <person name="Neuveglise C."/>
            <person name="Thierry A."/>
            <person name="Blanc-Lenfle I."/>
            <person name="Bleykasten C."/>
            <person name="Diffels J."/>
            <person name="Fritsch E."/>
            <person name="Frangeul L."/>
            <person name="Goeffon A."/>
            <person name="Jauniaux N."/>
            <person name="Kachouri-Lafond R."/>
            <person name="Payen C."/>
            <person name="Potier S."/>
            <person name="Pribylova L."/>
            <person name="Ozanne C."/>
            <person name="Richard G.-F."/>
            <person name="Sacerdot C."/>
            <person name="Straub M.-L."/>
            <person name="Talla E."/>
        </authorList>
    </citation>
    <scope>NUCLEOTIDE SEQUENCE [LARGE SCALE GENOMIC DNA]</scope>
    <source>
        <strain evidence="6">ATCC 56472 / CBS 6340 / NRRL Y-8284</strain>
    </source>
</reference>
<dbReference type="Pfam" id="PF12796">
    <property type="entry name" value="Ank_2"/>
    <property type="match status" value="2"/>
</dbReference>
<dbReference type="Proteomes" id="UP000002036">
    <property type="component" value="Chromosome C"/>
</dbReference>
<dbReference type="GeneID" id="8291141"/>
<name>C5DDI4_LACTC</name>
<gene>
    <name evidence="5" type="ordered locus">KLTH0C01232g</name>
</gene>
<feature type="compositionally biased region" description="Polar residues" evidence="4">
    <location>
        <begin position="278"/>
        <end position="293"/>
    </location>
</feature>
<dbReference type="PROSITE" id="PS50088">
    <property type="entry name" value="ANK_REPEAT"/>
    <property type="match status" value="1"/>
</dbReference>
<feature type="repeat" description="ANK" evidence="3">
    <location>
        <begin position="108"/>
        <end position="140"/>
    </location>
</feature>
<feature type="compositionally biased region" description="Low complexity" evidence="4">
    <location>
        <begin position="294"/>
        <end position="315"/>
    </location>
</feature>
<evidence type="ECO:0000256" key="3">
    <source>
        <dbReference type="PROSITE-ProRule" id="PRU00023"/>
    </source>
</evidence>
<feature type="compositionally biased region" description="Basic and acidic residues" evidence="4">
    <location>
        <begin position="379"/>
        <end position="388"/>
    </location>
</feature>
<organism evidence="5 6">
    <name type="scientific">Lachancea thermotolerans (strain ATCC 56472 / CBS 6340 / NRRL Y-8284)</name>
    <name type="common">Yeast</name>
    <name type="synonym">Kluyveromyces thermotolerans</name>
    <dbReference type="NCBI Taxonomy" id="559295"/>
    <lineage>
        <taxon>Eukaryota</taxon>
        <taxon>Fungi</taxon>
        <taxon>Dikarya</taxon>
        <taxon>Ascomycota</taxon>
        <taxon>Saccharomycotina</taxon>
        <taxon>Saccharomycetes</taxon>
        <taxon>Saccharomycetales</taxon>
        <taxon>Saccharomycetaceae</taxon>
        <taxon>Lachancea</taxon>
    </lineage>
</organism>
<feature type="compositionally biased region" description="Low complexity" evidence="4">
    <location>
        <begin position="345"/>
        <end position="363"/>
    </location>
</feature>
<dbReference type="FunCoup" id="C5DDI4">
    <property type="interactions" value="52"/>
</dbReference>
<dbReference type="InterPro" id="IPR036770">
    <property type="entry name" value="Ankyrin_rpt-contain_sf"/>
</dbReference>
<dbReference type="OMA" id="HIACMND"/>
<dbReference type="RefSeq" id="XP_002552283.1">
    <property type="nucleotide sequence ID" value="XM_002552237.1"/>
</dbReference>
<dbReference type="eggNOG" id="KOG0504">
    <property type="taxonomic scope" value="Eukaryota"/>
</dbReference>
<dbReference type="AlphaFoldDB" id="C5DDI4"/>
<dbReference type="InterPro" id="IPR002110">
    <property type="entry name" value="Ankyrin_rpt"/>
</dbReference>
<protein>
    <submittedName>
        <fullName evidence="5">KLTH0C01232p</fullName>
    </submittedName>
</protein>
<dbReference type="InterPro" id="IPR050776">
    <property type="entry name" value="Ank_Repeat/CDKN_Inhibitor"/>
</dbReference>
<feature type="region of interest" description="Disordered" evidence="4">
    <location>
        <begin position="237"/>
        <end position="266"/>
    </location>
</feature>
<sequence>MLDDPGVRLRNAVMVGKLLIVKRILSRFPDLINVIDPSNGWSLLHYASYYGRYLTCVHLVQLGHGKSEVLRTFKGNTCVHLALLNGHEQTAHLLLQHFPYCLNMKGHKGLTPVQMTCLHDHHQCLSLLLSLGADISVRDDNGNTALHTCLMYGSESCMRMLVLEANMEDLESQKLGEWTPADLCQTFELAEAYQKALKEKQARAKLSKRPSYQFVASPLTIPQPFFENTGSPLLTSSPAVQSLTSSLPPLPQISTSRRTSVGSQNVWSPRTPIMCAHNTASVNTPSKKLTTKPSISSQMGSASSASLSHQESALSMNSGRNKPQEHFATPKFSRPSTANTPSMGKSISTTSITSSDNNTTKNSPLFHDTQTRPVLRAGSRSDSREASRDSVASQKHSMAPPKSAPISLLNIPISKLRNRD</sequence>
<dbReference type="HOGENOM" id="CLU_036011_0_0_1"/>
<dbReference type="SMART" id="SM00248">
    <property type="entry name" value="ANK"/>
    <property type="match status" value="4"/>
</dbReference>
<dbReference type="InParanoid" id="C5DDI4"/>
<evidence type="ECO:0000256" key="2">
    <source>
        <dbReference type="ARBA" id="ARBA00023043"/>
    </source>
</evidence>
<evidence type="ECO:0000313" key="5">
    <source>
        <dbReference type="EMBL" id="CAR21845.1"/>
    </source>
</evidence>
<dbReference type="PANTHER" id="PTHR24201">
    <property type="entry name" value="ANK_REP_REGION DOMAIN-CONTAINING PROTEIN"/>
    <property type="match status" value="1"/>
</dbReference>
<feature type="region of interest" description="Disordered" evidence="4">
    <location>
        <begin position="278"/>
        <end position="420"/>
    </location>
</feature>
<dbReference type="PROSITE" id="PS50297">
    <property type="entry name" value="ANK_REP_REGION"/>
    <property type="match status" value="1"/>
</dbReference>
<accession>C5DDI4</accession>
<keyword evidence="2 3" id="KW-0040">ANK repeat</keyword>
<dbReference type="OrthoDB" id="823504at2759"/>
<dbReference type="STRING" id="559295.C5DDI4"/>
<evidence type="ECO:0000256" key="4">
    <source>
        <dbReference type="SAM" id="MobiDB-lite"/>
    </source>
</evidence>
<dbReference type="EMBL" id="CU928167">
    <property type="protein sequence ID" value="CAR21845.1"/>
    <property type="molecule type" value="Genomic_DNA"/>
</dbReference>
<keyword evidence="6" id="KW-1185">Reference proteome</keyword>
<feature type="compositionally biased region" description="Polar residues" evidence="4">
    <location>
        <begin position="334"/>
        <end position="343"/>
    </location>
</feature>
<dbReference type="SUPFAM" id="SSF48403">
    <property type="entry name" value="Ankyrin repeat"/>
    <property type="match status" value="1"/>
</dbReference>
<proteinExistence type="predicted"/>
<evidence type="ECO:0000256" key="1">
    <source>
        <dbReference type="ARBA" id="ARBA00022737"/>
    </source>
</evidence>
<dbReference type="KEGG" id="lth:KLTH0C01232g"/>
<dbReference type="Gene3D" id="1.25.40.20">
    <property type="entry name" value="Ankyrin repeat-containing domain"/>
    <property type="match status" value="1"/>
</dbReference>
<evidence type="ECO:0000313" key="6">
    <source>
        <dbReference type="Proteomes" id="UP000002036"/>
    </source>
</evidence>